<gene>
    <name evidence="5" type="ORF">GCM10009839_10010</name>
</gene>
<dbReference type="EMBL" id="BAAAQN010000004">
    <property type="protein sequence ID" value="GAA2016432.1"/>
    <property type="molecule type" value="Genomic_DNA"/>
</dbReference>
<dbReference type="Proteomes" id="UP001500751">
    <property type="component" value="Unassembled WGS sequence"/>
</dbReference>
<dbReference type="SUPFAM" id="SSF53098">
    <property type="entry name" value="Ribonuclease H-like"/>
    <property type="match status" value="1"/>
</dbReference>
<keyword evidence="1" id="KW-0540">Nuclease</keyword>
<dbReference type="PANTHER" id="PTHR30231">
    <property type="entry name" value="DNA POLYMERASE III SUBUNIT EPSILON"/>
    <property type="match status" value="1"/>
</dbReference>
<evidence type="ECO:0000256" key="3">
    <source>
        <dbReference type="ARBA" id="ARBA00022839"/>
    </source>
</evidence>
<dbReference type="Gene3D" id="3.30.420.10">
    <property type="entry name" value="Ribonuclease H-like superfamily/Ribonuclease H"/>
    <property type="match status" value="1"/>
</dbReference>
<dbReference type="InterPro" id="IPR012337">
    <property type="entry name" value="RNaseH-like_sf"/>
</dbReference>
<protein>
    <recommendedName>
        <fullName evidence="4">Exonuclease domain-containing protein</fullName>
    </recommendedName>
</protein>
<dbReference type="InterPro" id="IPR013520">
    <property type="entry name" value="Ribonucl_H"/>
</dbReference>
<evidence type="ECO:0000256" key="1">
    <source>
        <dbReference type="ARBA" id="ARBA00022722"/>
    </source>
</evidence>
<accession>A0ABP5F7G3</accession>
<name>A0ABP5F7G3_9ACTN</name>
<dbReference type="RefSeq" id="WP_344664292.1">
    <property type="nucleotide sequence ID" value="NZ_BAAAQN010000004.1"/>
</dbReference>
<evidence type="ECO:0000256" key="2">
    <source>
        <dbReference type="ARBA" id="ARBA00022801"/>
    </source>
</evidence>
<dbReference type="SMART" id="SM00479">
    <property type="entry name" value="EXOIII"/>
    <property type="match status" value="1"/>
</dbReference>
<proteinExistence type="predicted"/>
<feature type="domain" description="Exonuclease" evidence="4">
    <location>
        <begin position="13"/>
        <end position="187"/>
    </location>
</feature>
<evidence type="ECO:0000259" key="4">
    <source>
        <dbReference type="SMART" id="SM00479"/>
    </source>
</evidence>
<reference evidence="6" key="1">
    <citation type="journal article" date="2019" name="Int. J. Syst. Evol. Microbiol.">
        <title>The Global Catalogue of Microorganisms (GCM) 10K type strain sequencing project: providing services to taxonomists for standard genome sequencing and annotation.</title>
        <authorList>
            <consortium name="The Broad Institute Genomics Platform"/>
            <consortium name="The Broad Institute Genome Sequencing Center for Infectious Disease"/>
            <person name="Wu L."/>
            <person name="Ma J."/>
        </authorList>
    </citation>
    <scope>NUCLEOTIDE SEQUENCE [LARGE SCALE GENOMIC DNA]</scope>
    <source>
        <strain evidence="6">JCM 16014</strain>
    </source>
</reference>
<keyword evidence="6" id="KW-1185">Reference proteome</keyword>
<organism evidence="5 6">
    <name type="scientific">Catenulispora yoronensis</name>
    <dbReference type="NCBI Taxonomy" id="450799"/>
    <lineage>
        <taxon>Bacteria</taxon>
        <taxon>Bacillati</taxon>
        <taxon>Actinomycetota</taxon>
        <taxon>Actinomycetes</taxon>
        <taxon>Catenulisporales</taxon>
        <taxon>Catenulisporaceae</taxon>
        <taxon>Catenulispora</taxon>
    </lineage>
</organism>
<dbReference type="InterPro" id="IPR036397">
    <property type="entry name" value="RNaseH_sf"/>
</dbReference>
<comment type="caution">
    <text evidence="5">The sequence shown here is derived from an EMBL/GenBank/DDBJ whole genome shotgun (WGS) entry which is preliminary data.</text>
</comment>
<sequence length="215" mass="23218">MKLLRDAALVGTTFVVLDFEGNTPRGYSPEPVEVAAVAVRRDGDSWRRVWSFESLIKPPPHAPVTGFDTAQHGITAAMLKDRPDAATVLAQFDTLVGDGPHLLVAHNTTVEGGILFRYQDHCPKLASTHLLDTVKLARAVVPQAPGYALEALIDHLALPRPAVRHRAMPDVEVTVALFEHLLASADARGLRDLVDVVRVCGATAKATLPVQDSIF</sequence>
<evidence type="ECO:0000313" key="6">
    <source>
        <dbReference type="Proteomes" id="UP001500751"/>
    </source>
</evidence>
<dbReference type="PANTHER" id="PTHR30231:SF4">
    <property type="entry name" value="PROTEIN NEN2"/>
    <property type="match status" value="1"/>
</dbReference>
<keyword evidence="3" id="KW-0269">Exonuclease</keyword>
<evidence type="ECO:0000313" key="5">
    <source>
        <dbReference type="EMBL" id="GAA2016432.1"/>
    </source>
</evidence>
<keyword evidence="2" id="KW-0378">Hydrolase</keyword>
<dbReference type="Pfam" id="PF00929">
    <property type="entry name" value="RNase_T"/>
    <property type="match status" value="1"/>
</dbReference>
<dbReference type="CDD" id="cd06127">
    <property type="entry name" value="DEDDh"/>
    <property type="match status" value="1"/>
</dbReference>